<dbReference type="InterPro" id="IPR051584">
    <property type="entry name" value="GPCR-associated_LMBR1"/>
</dbReference>
<dbReference type="AlphaFoldDB" id="A0A9W8E5E6"/>
<comment type="caution">
    <text evidence="8">The sequence shown here is derived from an EMBL/GenBank/DDBJ whole genome shotgun (WGS) entry which is preliminary data.</text>
</comment>
<dbReference type="InterPro" id="IPR006876">
    <property type="entry name" value="LMBR1-like_membr_prot"/>
</dbReference>
<keyword evidence="5 7" id="KW-0472">Membrane</keyword>
<feature type="transmembrane region" description="Helical" evidence="7">
    <location>
        <begin position="41"/>
        <end position="61"/>
    </location>
</feature>
<keyword evidence="4 7" id="KW-1133">Transmembrane helix</keyword>
<feature type="transmembrane region" description="Helical" evidence="7">
    <location>
        <begin position="391"/>
        <end position="413"/>
    </location>
</feature>
<dbReference type="EMBL" id="JANBPY010000138">
    <property type="protein sequence ID" value="KAJ1968771.1"/>
    <property type="molecule type" value="Genomic_DNA"/>
</dbReference>
<evidence type="ECO:0000313" key="9">
    <source>
        <dbReference type="Proteomes" id="UP001150925"/>
    </source>
</evidence>
<evidence type="ECO:0000256" key="3">
    <source>
        <dbReference type="ARBA" id="ARBA00022692"/>
    </source>
</evidence>
<feature type="compositionally biased region" description="Polar residues" evidence="6">
    <location>
        <begin position="667"/>
        <end position="686"/>
    </location>
</feature>
<name>A0A9W8E5E6_9FUNG</name>
<dbReference type="PANTHER" id="PTHR21355">
    <property type="entry name" value="G-PROTEIN COUPLED RECEPTOR-ASSOCIATED PROTEIN LMBRD2"/>
    <property type="match status" value="1"/>
</dbReference>
<evidence type="ECO:0000256" key="6">
    <source>
        <dbReference type="SAM" id="MobiDB-lite"/>
    </source>
</evidence>
<sequence>MTLRASTLAVATQQAMALPTSVLPPGQGDSTPLPTNWTVLPIVFCYLVTLALACAMIYYFGNRKTMRWYVQGASIVSWYLPFTVMFLLPLDLSSTLYRQCSEAAGRSCRDGPLLYLDETTQLLVWRMVYWTSFCLTWFCLPFLMSFVDSGAFTLRGRLTSALRDNLLYYCFAALAGGTFLAYFAITRGIANFKALAAFVMAAANSWGLVLITIFMGCGLVALPRRFWHAADLKREFHHLECKAVELKDEWFMAEMDLYDLYGQILQVKQRLSIDEKLQRAVAIILKQFPTTAARHPTDSLSTANLPEQIDEKYLVDFHVRVMRALSREARCRAHWEQGLRRALLLQDILASGDNPTRTFESDLPWYRNAPVWRKTLSWWWYLKLQPMAYRIVAMACTGLSIALIWSELTFNVVEPQLSVFAYLMHSLNLGYAALEWISFITMAYMCICAYSVLMNMRLFHFYALAPNHHTNERSLLFCGSYLCRLTIPLCYNFLTLSNEMEYPAFSRFMGVIDLVPFLGDEFNAWFPILILIPVTITLFRVHTRLFKFFDASDPLQDEESGTSIQREEGRLIISEARRTLVRTGTLDGVVGQGGPSARLDAQHRYNSRLNGEQARRRYTRFQRSGSGSQINGRERTGTPRSATPQSSMDMDAPEAELLGTWRRQLRRTQGSSMDQSPGNRTRTEVNQEGGWQKSWRWLREHLPTGRPAPRREASTHQLHDTPSIDPSRGSSLDTHRQTTTTDHSNHRPSDDVVYDWESGQYVRSTQHTSVSMPFS</sequence>
<accession>A0A9W8E5E6</accession>
<feature type="region of interest" description="Disordered" evidence="6">
    <location>
        <begin position="605"/>
        <end position="650"/>
    </location>
</feature>
<dbReference type="PANTHER" id="PTHR21355:SF0">
    <property type="entry name" value="G-PROTEIN COUPLED RECEPTOR-ASSOCIATED PROTEIN LMBRD2"/>
    <property type="match status" value="1"/>
</dbReference>
<feature type="compositionally biased region" description="Basic and acidic residues" evidence="6">
    <location>
        <begin position="704"/>
        <end position="719"/>
    </location>
</feature>
<feature type="compositionally biased region" description="Polar residues" evidence="6">
    <location>
        <begin position="621"/>
        <end position="631"/>
    </location>
</feature>
<keyword evidence="9" id="KW-1185">Reference proteome</keyword>
<feature type="transmembrane region" description="Helical" evidence="7">
    <location>
        <begin position="197"/>
        <end position="222"/>
    </location>
</feature>
<evidence type="ECO:0000256" key="5">
    <source>
        <dbReference type="ARBA" id="ARBA00023136"/>
    </source>
</evidence>
<feature type="region of interest" description="Disordered" evidence="6">
    <location>
        <begin position="667"/>
        <end position="690"/>
    </location>
</feature>
<feature type="transmembrane region" description="Helical" evidence="7">
    <location>
        <begin position="433"/>
        <end position="453"/>
    </location>
</feature>
<feature type="transmembrane region" description="Helical" evidence="7">
    <location>
        <begin position="524"/>
        <end position="541"/>
    </location>
</feature>
<gene>
    <name evidence="8" type="ORF">IWQ62_001041</name>
</gene>
<evidence type="ECO:0000256" key="7">
    <source>
        <dbReference type="SAM" id="Phobius"/>
    </source>
</evidence>
<evidence type="ECO:0000256" key="4">
    <source>
        <dbReference type="ARBA" id="ARBA00022989"/>
    </source>
</evidence>
<feature type="transmembrane region" description="Helical" evidence="7">
    <location>
        <begin position="127"/>
        <end position="154"/>
    </location>
</feature>
<proteinExistence type="inferred from homology"/>
<comment type="subcellular location">
    <subcellularLocation>
        <location evidence="1">Membrane</location>
        <topology evidence="1">Multi-pass membrane protein</topology>
    </subcellularLocation>
</comment>
<dbReference type="Pfam" id="PF04791">
    <property type="entry name" value="LMBR1"/>
    <property type="match status" value="1"/>
</dbReference>
<reference evidence="8" key="1">
    <citation type="submission" date="2022-07" db="EMBL/GenBank/DDBJ databases">
        <title>Phylogenomic reconstructions and comparative analyses of Kickxellomycotina fungi.</title>
        <authorList>
            <person name="Reynolds N.K."/>
            <person name="Stajich J.E."/>
            <person name="Barry K."/>
            <person name="Grigoriev I.V."/>
            <person name="Crous P."/>
            <person name="Smith M.E."/>
        </authorList>
    </citation>
    <scope>NUCLEOTIDE SEQUENCE</scope>
    <source>
        <strain evidence="8">RSA 1196</strain>
    </source>
</reference>
<feature type="compositionally biased region" description="Polar residues" evidence="6">
    <location>
        <begin position="728"/>
        <end position="742"/>
    </location>
</feature>
<feature type="compositionally biased region" description="Polar residues" evidence="6">
    <location>
        <begin position="638"/>
        <end position="648"/>
    </location>
</feature>
<evidence type="ECO:0000256" key="2">
    <source>
        <dbReference type="ARBA" id="ARBA00010487"/>
    </source>
</evidence>
<evidence type="ECO:0000313" key="8">
    <source>
        <dbReference type="EMBL" id="KAJ1968771.1"/>
    </source>
</evidence>
<protein>
    <submittedName>
        <fullName evidence="8">Uncharacterized protein</fullName>
    </submittedName>
</protein>
<organism evidence="8 9">
    <name type="scientific">Dispira parvispora</name>
    <dbReference type="NCBI Taxonomy" id="1520584"/>
    <lineage>
        <taxon>Eukaryota</taxon>
        <taxon>Fungi</taxon>
        <taxon>Fungi incertae sedis</taxon>
        <taxon>Zoopagomycota</taxon>
        <taxon>Kickxellomycotina</taxon>
        <taxon>Dimargaritomycetes</taxon>
        <taxon>Dimargaritales</taxon>
        <taxon>Dimargaritaceae</taxon>
        <taxon>Dispira</taxon>
    </lineage>
</organism>
<dbReference type="GO" id="GO:0016020">
    <property type="term" value="C:membrane"/>
    <property type="evidence" value="ECO:0007669"/>
    <property type="project" value="UniProtKB-SubCell"/>
</dbReference>
<comment type="similarity">
    <text evidence="2">Belongs to the LIMR family.</text>
</comment>
<feature type="transmembrane region" description="Helical" evidence="7">
    <location>
        <begin position="166"/>
        <end position="185"/>
    </location>
</feature>
<feature type="transmembrane region" description="Helical" evidence="7">
    <location>
        <begin position="474"/>
        <end position="494"/>
    </location>
</feature>
<dbReference type="OrthoDB" id="203099at2759"/>
<keyword evidence="3 7" id="KW-0812">Transmembrane</keyword>
<evidence type="ECO:0000256" key="1">
    <source>
        <dbReference type="ARBA" id="ARBA00004141"/>
    </source>
</evidence>
<feature type="region of interest" description="Disordered" evidence="6">
    <location>
        <begin position="704"/>
        <end position="752"/>
    </location>
</feature>
<dbReference type="Proteomes" id="UP001150925">
    <property type="component" value="Unassembled WGS sequence"/>
</dbReference>
<feature type="transmembrane region" description="Helical" evidence="7">
    <location>
        <begin position="68"/>
        <end position="88"/>
    </location>
</feature>